<dbReference type="InterPro" id="IPR012754">
    <property type="entry name" value="DNA-dir_RpoC_beta_prime_bact"/>
</dbReference>
<dbReference type="SUPFAM" id="SSF64484">
    <property type="entry name" value="beta and beta-prime subunits of DNA dependent RNA-polymerase"/>
    <property type="match status" value="1"/>
</dbReference>
<keyword evidence="1 7" id="KW-0240">DNA-directed RNA polymerase</keyword>
<dbReference type="InterPro" id="IPR007083">
    <property type="entry name" value="RNA_pol_Rpb1_4"/>
</dbReference>
<keyword evidence="5 7" id="KW-0804">Transcription</keyword>
<dbReference type="GO" id="GO:0003899">
    <property type="term" value="F:DNA-directed RNA polymerase activity"/>
    <property type="evidence" value="ECO:0007669"/>
    <property type="project" value="UniProtKB-EC"/>
</dbReference>
<dbReference type="Gene3D" id="1.10.1790.20">
    <property type="match status" value="1"/>
</dbReference>
<dbReference type="Pfam" id="PF00623">
    <property type="entry name" value="RNA_pol_Rpb1_2"/>
    <property type="match status" value="2"/>
</dbReference>
<dbReference type="Gene3D" id="1.10.40.90">
    <property type="match status" value="1"/>
</dbReference>
<dbReference type="InterPro" id="IPR006592">
    <property type="entry name" value="RNA_pol_N"/>
</dbReference>
<keyword evidence="3 7" id="KW-0548">Nucleotidyltransferase</keyword>
<dbReference type="EMBL" id="MFZF01000034">
    <property type="protein sequence ID" value="OGK15140.1"/>
    <property type="molecule type" value="Genomic_DNA"/>
</dbReference>
<dbReference type="InterPro" id="IPR042102">
    <property type="entry name" value="RNA_pol_Rpb1_3_sf"/>
</dbReference>
<evidence type="ECO:0000313" key="10">
    <source>
        <dbReference type="EMBL" id="OGK15140.1"/>
    </source>
</evidence>
<dbReference type="Pfam" id="PF04997">
    <property type="entry name" value="RNA_pol_Rpb1_1"/>
    <property type="match status" value="1"/>
</dbReference>
<dbReference type="Gene3D" id="2.40.40.20">
    <property type="match status" value="1"/>
</dbReference>
<comment type="function">
    <text evidence="7">DNA-dependent RNA polymerase catalyzes the transcription of DNA into RNA using the four ribonucleoside triphosphates as substrates.</text>
</comment>
<dbReference type="Gene3D" id="1.10.132.30">
    <property type="match status" value="1"/>
</dbReference>
<reference evidence="10 11" key="1">
    <citation type="journal article" date="2016" name="Nat. Commun.">
        <title>Thousands of microbial genomes shed light on interconnected biogeochemical processes in an aquifer system.</title>
        <authorList>
            <person name="Anantharaman K."/>
            <person name="Brown C.T."/>
            <person name="Hug L.A."/>
            <person name="Sharon I."/>
            <person name="Castelle C.J."/>
            <person name="Probst A.J."/>
            <person name="Thomas B.C."/>
            <person name="Singh A."/>
            <person name="Wilkins M.J."/>
            <person name="Karaoz U."/>
            <person name="Brodie E.L."/>
            <person name="Williams K.H."/>
            <person name="Hubbard S.S."/>
            <person name="Banfield J.F."/>
        </authorList>
    </citation>
    <scope>NUCLEOTIDE SEQUENCE [LARGE SCALE GENOMIC DNA]</scope>
</reference>
<evidence type="ECO:0000256" key="8">
    <source>
        <dbReference type="SAM" id="MobiDB-lite"/>
    </source>
</evidence>
<evidence type="ECO:0000256" key="3">
    <source>
        <dbReference type="ARBA" id="ARBA00022695"/>
    </source>
</evidence>
<proteinExistence type="inferred from homology"/>
<keyword evidence="2 7" id="KW-0808">Transferase</keyword>
<comment type="caution">
    <text evidence="10">The sequence shown here is derived from an EMBL/GenBank/DDBJ whole genome shotgun (WGS) entry which is preliminary data.</text>
</comment>
<dbReference type="GO" id="GO:0000428">
    <property type="term" value="C:DNA-directed RNA polymerase complex"/>
    <property type="evidence" value="ECO:0007669"/>
    <property type="project" value="UniProtKB-KW"/>
</dbReference>
<evidence type="ECO:0000256" key="7">
    <source>
        <dbReference type="RuleBase" id="RU004279"/>
    </source>
</evidence>
<dbReference type="InterPro" id="IPR038120">
    <property type="entry name" value="Rpb1_funnel_sf"/>
</dbReference>
<dbReference type="SMART" id="SM00663">
    <property type="entry name" value="RPOLA_N"/>
    <property type="match status" value="1"/>
</dbReference>
<dbReference type="AlphaFoldDB" id="A0A1F7G8D8"/>
<organism evidence="10 11">
    <name type="scientific">Candidatus Roizmanbacteria bacterium RIFCSPHIGHO2_01_FULL_39_12b</name>
    <dbReference type="NCBI Taxonomy" id="1802030"/>
    <lineage>
        <taxon>Bacteria</taxon>
        <taxon>Candidatus Roizmaniibacteriota</taxon>
    </lineage>
</organism>
<feature type="region of interest" description="Disordered" evidence="8">
    <location>
        <begin position="17"/>
        <end position="38"/>
    </location>
</feature>
<dbReference type="GO" id="GO:0006351">
    <property type="term" value="P:DNA-templated transcription"/>
    <property type="evidence" value="ECO:0007669"/>
    <property type="project" value="InterPro"/>
</dbReference>
<sequence length="1069" mass="118071">VNEANKKRAIEELKKEFKSRDKSAETKKEASELRSAAQMTKDDLESIEVGKIISETEYYNLAKKFADVFKADTGADAIRRILEKINLKDECEKIEKELLRVKEVLQTKKMLRRLKLFRSMIRNGIRPEWMIVTMLPVLPPDLRPMVPLDGGRYATSDLNDLYRRVINRNNRLKKLLELKAPEVIVVNEKRMLQEAVDSLIDNSARFGTQQLSSQRRPLRSLADQLKGKQGRFRQNLLGKRVDYSARSVIVIGPKLKIDECGLPKKMALELFKPFVISRLLSDGLVHNIKNAGRLIEQAPPEVWAILEEVIAGRKVLLNRAPTLHRLSVQAFKPILTEGLAIQIPALVCSAFNADFDGDQMAVHLPLSTYAQKEATQLMLASKNILKPATGDPIAVPSLDMVLGLHYLTKINEEGLGAGKAFSGEIEAYAAHDAGCISVNAPIKVKNPKNYEGILETSCGRVIFNSILPADFPFVNEVQNKKSLSKLIGKVINIYSIEEGSKLVDKLKECGFEFATRSGITWSVSDMVTPKEKVELIAMAEKEVELIRGQFHDGLLTDAERKARVISVWDRTKFEIAKHVPENLSAQNPIYLIIDSGSRGSWAQPTQMMGMKGLVQNSRGETIELPIKSSLKEGLSVLEYFISTAGARKGSTDTALRTAQAGYLTRRLVDVAQDVIIKDADCRTKEGVEICRTEGNGSFPWPFATRLFSRTALGDIKVGNKILVHAGELINHESAELVNASKVDLVTVRSPITCKSLYGICAKCYGFDLGNNELVKTGEAVGIVAAQSIGEPGTQLTMRTFHTGGVAGADITHGLPRVEELFELRPPKGKAVLAEDDGVIDAIEEKGLLTIISLKLNDKKNKIVEYSVNRLANLFVGIGDLIKKGDQLVEGNVDLQELFEYKGTAAVEHYIIMEVQRIYASEGASINDKHIEIIIRQLFSRVKIADSGDSDFVQGDIIEKSKFLEINRWLKKSGKTLARAKQMLMGITKVALSTESFLSAASFQETARVLVGAASEGKADKLRGLKENVIIGRLIPVGSGLEITPDDVLQVPDDVDNVDTPRETEGVSTA</sequence>
<dbReference type="InterPro" id="IPR000722">
    <property type="entry name" value="RNA_pol_asu"/>
</dbReference>
<evidence type="ECO:0000259" key="9">
    <source>
        <dbReference type="SMART" id="SM00663"/>
    </source>
</evidence>
<dbReference type="EC" id="2.7.7.6" evidence="7"/>
<accession>A0A1F7G8D8</accession>
<dbReference type="Pfam" id="PF04998">
    <property type="entry name" value="RNA_pol_Rpb1_5"/>
    <property type="match status" value="1"/>
</dbReference>
<dbReference type="Pfam" id="PF04983">
    <property type="entry name" value="RNA_pol_Rpb1_3"/>
    <property type="match status" value="1"/>
</dbReference>
<dbReference type="CDD" id="cd01609">
    <property type="entry name" value="RNAP_beta'_N"/>
    <property type="match status" value="1"/>
</dbReference>
<evidence type="ECO:0000256" key="2">
    <source>
        <dbReference type="ARBA" id="ARBA00022679"/>
    </source>
</evidence>
<dbReference type="PANTHER" id="PTHR19376:SF54">
    <property type="entry name" value="DNA-DIRECTED RNA POLYMERASE SUBUNIT BETA"/>
    <property type="match status" value="1"/>
</dbReference>
<dbReference type="GO" id="GO:0046872">
    <property type="term" value="F:metal ion binding"/>
    <property type="evidence" value="ECO:0007669"/>
    <property type="project" value="UniProtKB-KW"/>
</dbReference>
<protein>
    <recommendedName>
        <fullName evidence="7">DNA-directed RNA polymerase subunit</fullName>
        <ecNumber evidence="7">2.7.7.6</ecNumber>
    </recommendedName>
</protein>
<dbReference type="Gene3D" id="2.40.50.100">
    <property type="match status" value="1"/>
</dbReference>
<dbReference type="NCBIfam" id="TIGR02386">
    <property type="entry name" value="rpoC_TIGR"/>
    <property type="match status" value="1"/>
</dbReference>
<feature type="domain" description="RNA polymerase N-terminal" evidence="9">
    <location>
        <begin position="128"/>
        <end position="408"/>
    </location>
</feature>
<dbReference type="PANTHER" id="PTHR19376">
    <property type="entry name" value="DNA-DIRECTED RNA POLYMERASE"/>
    <property type="match status" value="1"/>
</dbReference>
<dbReference type="Gene3D" id="1.10.274.100">
    <property type="entry name" value="RNA polymerase Rpb1, domain 3"/>
    <property type="match status" value="2"/>
</dbReference>
<evidence type="ECO:0000256" key="5">
    <source>
        <dbReference type="ARBA" id="ARBA00023163"/>
    </source>
</evidence>
<gene>
    <name evidence="10" type="ORF">A2690_00035</name>
</gene>
<dbReference type="Gene3D" id="1.10.150.390">
    <property type="match status" value="1"/>
</dbReference>
<dbReference type="InterPro" id="IPR007080">
    <property type="entry name" value="RNA_pol_Rpb1_1"/>
</dbReference>
<evidence type="ECO:0000256" key="6">
    <source>
        <dbReference type="ARBA" id="ARBA00048552"/>
    </source>
</evidence>
<dbReference type="InterPro" id="IPR045867">
    <property type="entry name" value="DNA-dir_RpoC_beta_prime"/>
</dbReference>
<name>A0A1F7G8D8_9BACT</name>
<comment type="catalytic activity">
    <reaction evidence="6 7">
        <text>RNA(n) + a ribonucleoside 5'-triphosphate = RNA(n+1) + diphosphate</text>
        <dbReference type="Rhea" id="RHEA:21248"/>
        <dbReference type="Rhea" id="RHEA-COMP:14527"/>
        <dbReference type="Rhea" id="RHEA-COMP:17342"/>
        <dbReference type="ChEBI" id="CHEBI:33019"/>
        <dbReference type="ChEBI" id="CHEBI:61557"/>
        <dbReference type="ChEBI" id="CHEBI:140395"/>
        <dbReference type="EC" id="2.7.7.6"/>
    </reaction>
</comment>
<dbReference type="Proteomes" id="UP000178372">
    <property type="component" value="Unassembled WGS sequence"/>
</dbReference>
<dbReference type="CDD" id="cd02655">
    <property type="entry name" value="RNAP_beta'_C"/>
    <property type="match status" value="1"/>
</dbReference>
<evidence type="ECO:0000256" key="4">
    <source>
        <dbReference type="ARBA" id="ARBA00022723"/>
    </source>
</evidence>
<feature type="compositionally biased region" description="Basic and acidic residues" evidence="8">
    <location>
        <begin position="17"/>
        <end position="32"/>
    </location>
</feature>
<dbReference type="GO" id="GO:0003677">
    <property type="term" value="F:DNA binding"/>
    <property type="evidence" value="ECO:0007669"/>
    <property type="project" value="InterPro"/>
</dbReference>
<dbReference type="Pfam" id="PF05000">
    <property type="entry name" value="RNA_pol_Rpb1_4"/>
    <property type="match status" value="1"/>
</dbReference>
<evidence type="ECO:0000256" key="1">
    <source>
        <dbReference type="ARBA" id="ARBA00022478"/>
    </source>
</evidence>
<keyword evidence="4" id="KW-0479">Metal-binding</keyword>
<comment type="similarity">
    <text evidence="7">Belongs to the RNA polymerase beta' chain family.</text>
</comment>
<evidence type="ECO:0000313" key="11">
    <source>
        <dbReference type="Proteomes" id="UP000178372"/>
    </source>
</evidence>
<feature type="non-terminal residue" evidence="10">
    <location>
        <position position="1"/>
    </location>
</feature>
<dbReference type="InterPro" id="IPR007081">
    <property type="entry name" value="RNA_pol_Rpb1_5"/>
</dbReference>
<dbReference type="InterPro" id="IPR007066">
    <property type="entry name" value="RNA_pol_Rpb1_3"/>
</dbReference>